<evidence type="ECO:0000313" key="5">
    <source>
        <dbReference type="WBParaSite" id="PDA_v2.g784.t1"/>
    </source>
</evidence>
<dbReference type="GO" id="GO:0003676">
    <property type="term" value="F:nucleic acid binding"/>
    <property type="evidence" value="ECO:0007669"/>
    <property type="project" value="InterPro"/>
</dbReference>
<sequence>MTTKGKYLPGNFDIINNETTNGQYNNLNLNGQYQSLKLDTVSSKDATNEKRKEQSGNSDSVRTSSSWRKATTSDFLTSGRGYEENVKQKNKKNCKTNSSTLSLHIAAYENSIEANNKSNVDKKVNIKEDSRYSLIKQQFSSSTIQNPFEFPRQQDGDYRASPEVSNYRASQRLLDPTGASSSSGVAVSRNNQQVARFKDRRISRIKRLKLIKMIHDGYKLTTAAKQLGISRSGAQYIIARVNETRLLQNRKTPKRIFNDHLRNAFIEAQLRLKRRIHTKDLLAVLEENGFGGLTKRQLRYRITALGFQWRKMKRVQVISKQNQLKRLEARSYWESEGYPFHRYLFSDECTVLLGRQQEYCWVRKGERVPCQGRVRHGEGFHIFAGISWYGATEIMIWSSKHRMKSPFYCANNIKEIVLSAKSLFPGGLFELVQDNHPAHVCYDTLEFLKDHQISTFAWCPQSPDWNAIEAVWRDLKQFIADKEHPPTSLKELKEMIMEFWETKVTPEYCRTVIRNAINNIKKSHDGLNHEKDTATDLLYQH</sequence>
<organism evidence="4 5">
    <name type="scientific">Panagrolaimus davidi</name>
    <dbReference type="NCBI Taxonomy" id="227884"/>
    <lineage>
        <taxon>Eukaryota</taxon>
        <taxon>Metazoa</taxon>
        <taxon>Ecdysozoa</taxon>
        <taxon>Nematoda</taxon>
        <taxon>Chromadorea</taxon>
        <taxon>Rhabditida</taxon>
        <taxon>Tylenchina</taxon>
        <taxon>Panagrolaimomorpha</taxon>
        <taxon>Panagrolaimoidea</taxon>
        <taxon>Panagrolaimidae</taxon>
        <taxon>Panagrolaimus</taxon>
    </lineage>
</organism>
<evidence type="ECO:0000313" key="4">
    <source>
        <dbReference type="Proteomes" id="UP000887578"/>
    </source>
</evidence>
<dbReference type="Gene3D" id="3.30.420.10">
    <property type="entry name" value="Ribonuclease H-like superfamily/Ribonuclease H"/>
    <property type="match status" value="1"/>
</dbReference>
<dbReference type="InterPro" id="IPR052338">
    <property type="entry name" value="Transposase_5"/>
</dbReference>
<feature type="domain" description="Tc1-like transposase DDE" evidence="3">
    <location>
        <begin position="343"/>
        <end position="490"/>
    </location>
</feature>
<dbReference type="WBParaSite" id="PDA_v2.g784.t1">
    <property type="protein sequence ID" value="PDA_v2.g784.t1"/>
    <property type="gene ID" value="PDA_v2.g784"/>
</dbReference>
<keyword evidence="4" id="KW-1185">Reference proteome</keyword>
<feature type="compositionally biased region" description="Polar residues" evidence="2">
    <location>
        <begin position="55"/>
        <end position="68"/>
    </location>
</feature>
<protein>
    <submittedName>
        <fullName evidence="5">Tc1-like transposase DDE domain-containing protein</fullName>
    </submittedName>
</protein>
<dbReference type="Pfam" id="PF13358">
    <property type="entry name" value="DDE_3"/>
    <property type="match status" value="1"/>
</dbReference>
<accession>A0A914QVQ0</accession>
<dbReference type="InterPro" id="IPR036397">
    <property type="entry name" value="RNaseH_sf"/>
</dbReference>
<dbReference type="Proteomes" id="UP000887578">
    <property type="component" value="Unplaced"/>
</dbReference>
<evidence type="ECO:0000256" key="1">
    <source>
        <dbReference type="ARBA" id="ARBA00004123"/>
    </source>
</evidence>
<dbReference type="SUPFAM" id="SSF46689">
    <property type="entry name" value="Homeodomain-like"/>
    <property type="match status" value="1"/>
</dbReference>
<dbReference type="InterPro" id="IPR009057">
    <property type="entry name" value="Homeodomain-like_sf"/>
</dbReference>
<name>A0A914QVQ0_9BILA</name>
<evidence type="ECO:0000259" key="3">
    <source>
        <dbReference type="Pfam" id="PF13358"/>
    </source>
</evidence>
<proteinExistence type="predicted"/>
<dbReference type="PANTHER" id="PTHR23022:SF135">
    <property type="entry name" value="SI:DKEY-77F5.3"/>
    <property type="match status" value="1"/>
</dbReference>
<dbReference type="InterPro" id="IPR038717">
    <property type="entry name" value="Tc1-like_DDE_dom"/>
</dbReference>
<comment type="subcellular location">
    <subcellularLocation>
        <location evidence="1">Nucleus</location>
    </subcellularLocation>
</comment>
<reference evidence="5" key="1">
    <citation type="submission" date="2022-11" db="UniProtKB">
        <authorList>
            <consortium name="WormBaseParasite"/>
        </authorList>
    </citation>
    <scope>IDENTIFICATION</scope>
</reference>
<dbReference type="AlphaFoldDB" id="A0A914QVQ0"/>
<dbReference type="PANTHER" id="PTHR23022">
    <property type="entry name" value="TRANSPOSABLE ELEMENT-RELATED"/>
    <property type="match status" value="1"/>
</dbReference>
<feature type="region of interest" description="Disordered" evidence="2">
    <location>
        <begin position="42"/>
        <end position="68"/>
    </location>
</feature>
<evidence type="ECO:0000256" key="2">
    <source>
        <dbReference type="SAM" id="MobiDB-lite"/>
    </source>
</evidence>
<dbReference type="GO" id="GO:0005634">
    <property type="term" value="C:nucleus"/>
    <property type="evidence" value="ECO:0007669"/>
    <property type="project" value="UniProtKB-SubCell"/>
</dbReference>